<reference evidence="3" key="2">
    <citation type="submission" date="2015-01" db="EMBL/GenBank/DDBJ databases">
        <title>Evolutionary Origins and Diversification of the Mycorrhizal Mutualists.</title>
        <authorList>
            <consortium name="DOE Joint Genome Institute"/>
            <consortium name="Mycorrhizal Genomics Consortium"/>
            <person name="Kohler A."/>
            <person name="Kuo A."/>
            <person name="Nagy L.G."/>
            <person name="Floudas D."/>
            <person name="Copeland A."/>
            <person name="Barry K.W."/>
            <person name="Cichocki N."/>
            <person name="Veneault-Fourrey C."/>
            <person name="LaButti K."/>
            <person name="Lindquist E.A."/>
            <person name="Lipzen A."/>
            <person name="Lundell T."/>
            <person name="Morin E."/>
            <person name="Murat C."/>
            <person name="Riley R."/>
            <person name="Ohm R."/>
            <person name="Sun H."/>
            <person name="Tunlid A."/>
            <person name="Henrissat B."/>
            <person name="Grigoriev I.V."/>
            <person name="Hibbett D.S."/>
            <person name="Martin F."/>
        </authorList>
    </citation>
    <scope>NUCLEOTIDE SEQUENCE [LARGE SCALE GENOMIC DNA]</scope>
    <source>
        <strain evidence="3">Zn</strain>
    </source>
</reference>
<accession>A0A0C3HL70</accession>
<dbReference type="EMBL" id="KN832874">
    <property type="protein sequence ID" value="KIN03077.1"/>
    <property type="molecule type" value="Genomic_DNA"/>
</dbReference>
<keyword evidence="3" id="KW-1185">Reference proteome</keyword>
<organism evidence="2 3">
    <name type="scientific">Oidiodendron maius (strain Zn)</name>
    <dbReference type="NCBI Taxonomy" id="913774"/>
    <lineage>
        <taxon>Eukaryota</taxon>
        <taxon>Fungi</taxon>
        <taxon>Dikarya</taxon>
        <taxon>Ascomycota</taxon>
        <taxon>Pezizomycotina</taxon>
        <taxon>Leotiomycetes</taxon>
        <taxon>Leotiomycetes incertae sedis</taxon>
        <taxon>Myxotrichaceae</taxon>
        <taxon>Oidiodendron</taxon>
    </lineage>
</organism>
<dbReference type="OrthoDB" id="414774at2759"/>
<proteinExistence type="predicted"/>
<dbReference type="Proteomes" id="UP000054321">
    <property type="component" value="Unassembled WGS sequence"/>
</dbReference>
<feature type="chain" id="PRO_5002174857" description="MalT-like TPR region domain-containing protein" evidence="1">
    <location>
        <begin position="21"/>
        <end position="656"/>
    </location>
</feature>
<sequence>MSLTAIYVCAVALELTIVKSMAIAVGDRFLTYHSRSPLDRLSWIQADMSCRPRVFTMWKKITSHRKDAKGKVKIQKQSNTSVSTRSSTKIHLPRGSEYLDPLVMDRFNLGTYGRQISTHSAEAQRWFNIGLNWCYCFNHEEGVRCFEQALKYDSDCPFVHWGIAYATGPFYNLTWKEHGQTELTRMVQRCFHHAQLALSSVPRATDVERQLIQALATRFQMPLPVTLQEFELRDDAYATEMRLVHRNFPNDQDVMALLIEALMMRTVRRLWDIKTGAPAPNSNVIEALDICEQSFRLADKVGDAYHPAVLHLHIHLLEMSPVPERGIRSADILGNMCPDSGHMNHMPAHIYVLCGEYEKAKLASFKAIQANDLYLAYADKPTYYILSCCHDLHLMMFTCMLLGQYKEASWAADKVRSLITRSVISLPDRPKLTETVEGYYAMKSHVLVRFGRWQDIIDEPMVGEPELYMLTAAMQHYAKGVAHATLRQFDEAEQERKLFRQQWMLIPPERRFLSNPSRNSLAVGAALLDGELAYHQGRHDEAYRHLQLAVELDDDLSYTEPWAWMHPPRHVLAALLLDQGRFEEAEQIYRDDLGISGKVQRCAQHPDNVWALHGLVECLERHGNTVELPTLKVKLKMASAKTDVPIRSSCMCVESA</sequence>
<name>A0A0C3HL70_OIDMZ</name>
<dbReference type="InParanoid" id="A0A0C3HL70"/>
<protein>
    <recommendedName>
        <fullName evidence="4">MalT-like TPR region domain-containing protein</fullName>
    </recommendedName>
</protein>
<dbReference type="SMART" id="SM00028">
    <property type="entry name" value="TPR"/>
    <property type="match status" value="3"/>
</dbReference>
<dbReference type="PANTHER" id="PTHR45588">
    <property type="entry name" value="TPR DOMAIN-CONTAINING PROTEIN"/>
    <property type="match status" value="1"/>
</dbReference>
<gene>
    <name evidence="2" type="ORF">OIDMADRAFT_178794</name>
</gene>
<dbReference type="AlphaFoldDB" id="A0A0C3HL70"/>
<dbReference type="STRING" id="913774.A0A0C3HL70"/>
<keyword evidence="1" id="KW-0732">Signal</keyword>
<evidence type="ECO:0000313" key="2">
    <source>
        <dbReference type="EMBL" id="KIN03077.1"/>
    </source>
</evidence>
<dbReference type="Gene3D" id="1.25.40.10">
    <property type="entry name" value="Tetratricopeptide repeat domain"/>
    <property type="match status" value="1"/>
</dbReference>
<dbReference type="SUPFAM" id="SSF48452">
    <property type="entry name" value="TPR-like"/>
    <property type="match status" value="2"/>
</dbReference>
<feature type="signal peptide" evidence="1">
    <location>
        <begin position="1"/>
        <end position="20"/>
    </location>
</feature>
<evidence type="ECO:0008006" key="4">
    <source>
        <dbReference type="Google" id="ProtNLM"/>
    </source>
</evidence>
<reference evidence="2 3" key="1">
    <citation type="submission" date="2014-04" db="EMBL/GenBank/DDBJ databases">
        <authorList>
            <consortium name="DOE Joint Genome Institute"/>
            <person name="Kuo A."/>
            <person name="Martino E."/>
            <person name="Perotto S."/>
            <person name="Kohler A."/>
            <person name="Nagy L.G."/>
            <person name="Floudas D."/>
            <person name="Copeland A."/>
            <person name="Barry K.W."/>
            <person name="Cichocki N."/>
            <person name="Veneault-Fourrey C."/>
            <person name="LaButti K."/>
            <person name="Lindquist E.A."/>
            <person name="Lipzen A."/>
            <person name="Lundell T."/>
            <person name="Morin E."/>
            <person name="Murat C."/>
            <person name="Sun H."/>
            <person name="Tunlid A."/>
            <person name="Henrissat B."/>
            <person name="Grigoriev I.V."/>
            <person name="Hibbett D.S."/>
            <person name="Martin F."/>
            <person name="Nordberg H.P."/>
            <person name="Cantor M.N."/>
            <person name="Hua S.X."/>
        </authorList>
    </citation>
    <scope>NUCLEOTIDE SEQUENCE [LARGE SCALE GENOMIC DNA]</scope>
    <source>
        <strain evidence="2 3">Zn</strain>
    </source>
</reference>
<dbReference type="HOGENOM" id="CLU_011527_0_1_1"/>
<dbReference type="InterPro" id="IPR019734">
    <property type="entry name" value="TPR_rpt"/>
</dbReference>
<dbReference type="PANTHER" id="PTHR45588:SF1">
    <property type="entry name" value="WW DOMAIN-CONTAINING PROTEIN"/>
    <property type="match status" value="1"/>
</dbReference>
<evidence type="ECO:0000256" key="1">
    <source>
        <dbReference type="SAM" id="SignalP"/>
    </source>
</evidence>
<dbReference type="InterPro" id="IPR011990">
    <property type="entry name" value="TPR-like_helical_dom_sf"/>
</dbReference>
<evidence type="ECO:0000313" key="3">
    <source>
        <dbReference type="Proteomes" id="UP000054321"/>
    </source>
</evidence>